<proteinExistence type="predicted"/>
<evidence type="ECO:0000313" key="3">
    <source>
        <dbReference type="Proteomes" id="UP000052258"/>
    </source>
</evidence>
<organism evidence="2 3">
    <name type="scientific">Listeria fleischmannii 1991</name>
    <dbReference type="NCBI Taxonomy" id="1430899"/>
    <lineage>
        <taxon>Bacteria</taxon>
        <taxon>Bacillati</taxon>
        <taxon>Bacillota</taxon>
        <taxon>Bacilli</taxon>
        <taxon>Bacillales</taxon>
        <taxon>Listeriaceae</taxon>
        <taxon>Listeria</taxon>
    </lineage>
</organism>
<feature type="transmembrane region" description="Helical" evidence="1">
    <location>
        <begin position="6"/>
        <end position="30"/>
    </location>
</feature>
<sequence length="145" mass="16169">MNKQRIVAFSVLGGIILFFGCLFGGIIVIMNAMNSEQATKQELTFEKNRTSWANVVNGKYQKELKVDPSGDACRVVYNKADNSIALELTDTEISKGAQGDYAEFIKLAKDKERKTKLFADTTFKVTDLKHTQTFLTIKHGKLAKA</sequence>
<keyword evidence="3" id="KW-1185">Reference proteome</keyword>
<reference evidence="2 3" key="1">
    <citation type="journal article" date="2015" name="Genome Biol. Evol.">
        <title>Comparative Genomics of Listeria Sensu Lato: Genus-Wide Differences in Evolutionary Dynamics and the Progressive Gain of Complex, Potentially Pathogenicity-Related Traits through Lateral Gene Transfer.</title>
        <authorList>
            <person name="Chiara M."/>
            <person name="Caruso M."/>
            <person name="D'Erchia A.M."/>
            <person name="Manzari C."/>
            <person name="Fraccalvieri R."/>
            <person name="Goffredo E."/>
            <person name="Latorre L."/>
            <person name="Miccolupo A."/>
            <person name="Padalino I."/>
            <person name="Santagada G."/>
            <person name="Chiocco D."/>
            <person name="Pesole G."/>
            <person name="Horner D.S."/>
            <person name="Parisi A."/>
        </authorList>
    </citation>
    <scope>NUCLEOTIDE SEQUENCE [LARGE SCALE GENOMIC DNA]</scope>
    <source>
        <strain evidence="2 3">1991</strain>
    </source>
</reference>
<keyword evidence="1" id="KW-0472">Membrane</keyword>
<name>A0A0J8GE29_9LIST</name>
<comment type="caution">
    <text evidence="2">The sequence shown here is derived from an EMBL/GenBank/DDBJ whole genome shotgun (WGS) entry which is preliminary data.</text>
</comment>
<gene>
    <name evidence="2" type="ORF">X560_0350</name>
</gene>
<keyword evidence="1" id="KW-0812">Transmembrane</keyword>
<dbReference type="PROSITE" id="PS51257">
    <property type="entry name" value="PROKAR_LIPOPROTEIN"/>
    <property type="match status" value="1"/>
</dbReference>
<keyword evidence="1" id="KW-1133">Transmembrane helix</keyword>
<evidence type="ECO:0000256" key="1">
    <source>
        <dbReference type="SAM" id="Phobius"/>
    </source>
</evidence>
<dbReference type="EMBL" id="AZHO01000005">
    <property type="protein sequence ID" value="KMT60930.1"/>
    <property type="molecule type" value="Genomic_DNA"/>
</dbReference>
<dbReference type="PATRIC" id="fig|1430899.3.peg.354"/>
<evidence type="ECO:0000313" key="2">
    <source>
        <dbReference type="EMBL" id="KMT60930.1"/>
    </source>
</evidence>
<dbReference type="AlphaFoldDB" id="A0A0J8GE29"/>
<dbReference type="Proteomes" id="UP000052258">
    <property type="component" value="Unassembled WGS sequence"/>
</dbReference>
<accession>A0A0J8GE29</accession>
<dbReference type="RefSeq" id="WP_059139851.1">
    <property type="nucleotide sequence ID" value="NZ_KQ130610.1"/>
</dbReference>
<protein>
    <recommendedName>
        <fullName evidence="4">Lipoprotein</fullName>
    </recommendedName>
</protein>
<evidence type="ECO:0008006" key="4">
    <source>
        <dbReference type="Google" id="ProtNLM"/>
    </source>
</evidence>